<dbReference type="Proteomes" id="UP000481861">
    <property type="component" value="Unassembled WGS sequence"/>
</dbReference>
<dbReference type="PANTHER" id="PTHR43591">
    <property type="entry name" value="METHYLTRANSFERASE"/>
    <property type="match status" value="1"/>
</dbReference>
<dbReference type="InterPro" id="IPR029063">
    <property type="entry name" value="SAM-dependent_MTases_sf"/>
</dbReference>
<name>A0A7C8MF91_9PLEO</name>
<dbReference type="OrthoDB" id="417697at2759"/>
<dbReference type="PANTHER" id="PTHR43591:SF50">
    <property type="entry name" value="METHYLTRANSFERASE DOMAIN-CONTAINING PROTEIN-RELATED"/>
    <property type="match status" value="1"/>
</dbReference>
<dbReference type="GO" id="GO:0008168">
    <property type="term" value="F:methyltransferase activity"/>
    <property type="evidence" value="ECO:0007669"/>
    <property type="project" value="UniProtKB-KW"/>
</dbReference>
<organism evidence="1 2">
    <name type="scientific">Massariosphaeria phaeospora</name>
    <dbReference type="NCBI Taxonomy" id="100035"/>
    <lineage>
        <taxon>Eukaryota</taxon>
        <taxon>Fungi</taxon>
        <taxon>Dikarya</taxon>
        <taxon>Ascomycota</taxon>
        <taxon>Pezizomycotina</taxon>
        <taxon>Dothideomycetes</taxon>
        <taxon>Pleosporomycetidae</taxon>
        <taxon>Pleosporales</taxon>
        <taxon>Pleosporales incertae sedis</taxon>
        <taxon>Massariosphaeria</taxon>
    </lineage>
</organism>
<keyword evidence="1" id="KW-0808">Transferase</keyword>
<dbReference type="AlphaFoldDB" id="A0A7C8MF91"/>
<comment type="caution">
    <text evidence="1">The sequence shown here is derived from an EMBL/GenBank/DDBJ whole genome shotgun (WGS) entry which is preliminary data.</text>
</comment>
<dbReference type="GO" id="GO:0032259">
    <property type="term" value="P:methylation"/>
    <property type="evidence" value="ECO:0007669"/>
    <property type="project" value="UniProtKB-KW"/>
</dbReference>
<sequence length="286" mass="31290">MSDEEPYWLGRASLEQQRLIKQHYVWTKTIGYLLHPSIASNLPENARIADIGTGTGIWLTDMAKASPPTHHFDGYDISDAQFLPADSLPSNVSLSLGDFKKPFPAALHGTYDVVNIRLIIISMGRGVWESTLRNVLTLLKPGGAIQWTEGNFLVARGFRGAAPASTGGHWLSRAQAQMNNTLVNRFGFNFPDFTQLYADAGLERVEEDVLSTDRLPEQRPDFTEIGSGAVLGALKNLAGAGGDGCWDEAKVEECREKARVDAESGAYLRWDIHVTVGFLAAPMSVT</sequence>
<dbReference type="SUPFAM" id="SSF53335">
    <property type="entry name" value="S-adenosyl-L-methionine-dependent methyltransferases"/>
    <property type="match status" value="1"/>
</dbReference>
<dbReference type="Gene3D" id="3.40.50.150">
    <property type="entry name" value="Vaccinia Virus protein VP39"/>
    <property type="match status" value="1"/>
</dbReference>
<keyword evidence="2" id="KW-1185">Reference proteome</keyword>
<gene>
    <name evidence="1" type="ORF">BDV95DRAFT_601410</name>
</gene>
<evidence type="ECO:0000313" key="2">
    <source>
        <dbReference type="Proteomes" id="UP000481861"/>
    </source>
</evidence>
<proteinExistence type="predicted"/>
<dbReference type="EMBL" id="JAADJZ010000002">
    <property type="protein sequence ID" value="KAF2876998.1"/>
    <property type="molecule type" value="Genomic_DNA"/>
</dbReference>
<reference evidence="1 2" key="1">
    <citation type="submission" date="2020-01" db="EMBL/GenBank/DDBJ databases">
        <authorList>
            <consortium name="DOE Joint Genome Institute"/>
            <person name="Haridas S."/>
            <person name="Albert R."/>
            <person name="Binder M."/>
            <person name="Bloem J."/>
            <person name="Labutti K."/>
            <person name="Salamov A."/>
            <person name="Andreopoulos B."/>
            <person name="Baker S.E."/>
            <person name="Barry K."/>
            <person name="Bills G."/>
            <person name="Bluhm B.H."/>
            <person name="Cannon C."/>
            <person name="Castanera R."/>
            <person name="Culley D.E."/>
            <person name="Daum C."/>
            <person name="Ezra D."/>
            <person name="Gonzalez J.B."/>
            <person name="Henrissat B."/>
            <person name="Kuo A."/>
            <person name="Liang C."/>
            <person name="Lipzen A."/>
            <person name="Lutzoni F."/>
            <person name="Magnuson J."/>
            <person name="Mondo S."/>
            <person name="Nolan M."/>
            <person name="Ohm R."/>
            <person name="Pangilinan J."/>
            <person name="Park H.-J.H."/>
            <person name="Ramirez L."/>
            <person name="Alfaro M."/>
            <person name="Sun H."/>
            <person name="Tritt A."/>
            <person name="Yoshinaga Y."/>
            <person name="Zwiers L.-H.L."/>
            <person name="Turgeon B.G."/>
            <person name="Goodwin S.B."/>
            <person name="Spatafora J.W."/>
            <person name="Crous P.W."/>
            <person name="Grigoriev I.V."/>
        </authorList>
    </citation>
    <scope>NUCLEOTIDE SEQUENCE [LARGE SCALE GENOMIC DNA]</scope>
    <source>
        <strain evidence="1 2">CBS 611.86</strain>
    </source>
</reference>
<keyword evidence="1" id="KW-0489">Methyltransferase</keyword>
<dbReference type="Pfam" id="PF13489">
    <property type="entry name" value="Methyltransf_23"/>
    <property type="match status" value="1"/>
</dbReference>
<evidence type="ECO:0000313" key="1">
    <source>
        <dbReference type="EMBL" id="KAF2876998.1"/>
    </source>
</evidence>
<protein>
    <submittedName>
        <fullName evidence="1">S-adenosyl-L-methionine-dependent methyltransferase</fullName>
    </submittedName>
</protein>
<dbReference type="CDD" id="cd02440">
    <property type="entry name" value="AdoMet_MTases"/>
    <property type="match status" value="1"/>
</dbReference>
<accession>A0A7C8MF91</accession>